<dbReference type="EMBL" id="CP031264">
    <property type="protein sequence ID" value="AXI78165.1"/>
    <property type="molecule type" value="Genomic_DNA"/>
</dbReference>
<evidence type="ECO:0000313" key="2">
    <source>
        <dbReference type="EMBL" id="AXI78165.1"/>
    </source>
</evidence>
<dbReference type="OrthoDB" id="3851806at2"/>
<sequence length="174" mass="19678">MQPRNVPTFAELIKDCHRSAVHLEMRDIYGVASEAEDFAEWQRLGTISAASVQRRQPWLDLVGETVRRGVVMRRARIVSVPVSEYIRYEHAGTYLNVQAGERVRWLPRRDAATLALPGADFWLFDDQLIRFGHFTGDGASAGHELTSDPDVVKLCNTAFEAVWERGVPHEGFTL</sequence>
<dbReference type="Pfam" id="PF21806">
    <property type="entry name" value="DUF6879"/>
    <property type="match status" value="1"/>
</dbReference>
<dbReference type="AlphaFoldDB" id="A0A345SWR0"/>
<dbReference type="InterPro" id="IPR049244">
    <property type="entry name" value="DUF6879"/>
</dbReference>
<accession>A0A345SWR0</accession>
<protein>
    <recommendedName>
        <fullName evidence="1">DUF6879 domain-containing protein</fullName>
    </recommendedName>
</protein>
<proteinExistence type="predicted"/>
<feature type="domain" description="DUF6879" evidence="1">
    <location>
        <begin position="8"/>
        <end position="172"/>
    </location>
</feature>
<gene>
    <name evidence="2" type="ORF">C7M71_012655</name>
</gene>
<evidence type="ECO:0000259" key="1">
    <source>
        <dbReference type="Pfam" id="PF21806"/>
    </source>
</evidence>
<name>A0A345SWR0_9ACTN</name>
<evidence type="ECO:0000313" key="3">
    <source>
        <dbReference type="Proteomes" id="UP000249340"/>
    </source>
</evidence>
<dbReference type="KEGG" id="stri:C7M71_012655"/>
<reference evidence="3" key="1">
    <citation type="submission" date="2018-07" db="EMBL/GenBank/DDBJ databases">
        <title>Streptacidiphilus bronchialis DSM 106435 chromosome.</title>
        <authorList>
            <person name="Batra D."/>
            <person name="Gulvik C.A."/>
        </authorList>
    </citation>
    <scope>NUCLEOTIDE SEQUENCE [LARGE SCALE GENOMIC DNA]</scope>
    <source>
        <strain evidence="3">DSM 106435</strain>
    </source>
</reference>
<dbReference type="RefSeq" id="WP_111490877.1">
    <property type="nucleotide sequence ID" value="NZ_CP031264.1"/>
</dbReference>
<organism evidence="2 3">
    <name type="scientific">Peterkaempfera bronchialis</name>
    <dbReference type="NCBI Taxonomy" id="2126346"/>
    <lineage>
        <taxon>Bacteria</taxon>
        <taxon>Bacillati</taxon>
        <taxon>Actinomycetota</taxon>
        <taxon>Actinomycetes</taxon>
        <taxon>Kitasatosporales</taxon>
        <taxon>Streptomycetaceae</taxon>
        <taxon>Peterkaempfera</taxon>
    </lineage>
</organism>
<dbReference type="Proteomes" id="UP000249340">
    <property type="component" value="Chromosome"/>
</dbReference>
<keyword evidence="3" id="KW-1185">Reference proteome</keyword>